<keyword evidence="1" id="KW-0732">Signal</keyword>
<feature type="chain" id="PRO_5040203366" evidence="1">
    <location>
        <begin position="17"/>
        <end position="307"/>
    </location>
</feature>
<gene>
    <name evidence="2" type="ORF">BS47DRAFT_460947</name>
</gene>
<feature type="signal peptide" evidence="1">
    <location>
        <begin position="1"/>
        <end position="16"/>
    </location>
</feature>
<reference evidence="2" key="1">
    <citation type="journal article" date="2020" name="Nat. Commun.">
        <title>Large-scale genome sequencing of mycorrhizal fungi provides insights into the early evolution of symbiotic traits.</title>
        <authorList>
            <person name="Miyauchi S."/>
            <person name="Kiss E."/>
            <person name="Kuo A."/>
            <person name="Drula E."/>
            <person name="Kohler A."/>
            <person name="Sanchez-Garcia M."/>
            <person name="Morin E."/>
            <person name="Andreopoulos B."/>
            <person name="Barry K.W."/>
            <person name="Bonito G."/>
            <person name="Buee M."/>
            <person name="Carver A."/>
            <person name="Chen C."/>
            <person name="Cichocki N."/>
            <person name="Clum A."/>
            <person name="Culley D."/>
            <person name="Crous P.W."/>
            <person name="Fauchery L."/>
            <person name="Girlanda M."/>
            <person name="Hayes R.D."/>
            <person name="Keri Z."/>
            <person name="LaButti K."/>
            <person name="Lipzen A."/>
            <person name="Lombard V."/>
            <person name="Magnuson J."/>
            <person name="Maillard F."/>
            <person name="Murat C."/>
            <person name="Nolan M."/>
            <person name="Ohm R.A."/>
            <person name="Pangilinan J."/>
            <person name="Pereira M.F."/>
            <person name="Perotto S."/>
            <person name="Peter M."/>
            <person name="Pfister S."/>
            <person name="Riley R."/>
            <person name="Sitrit Y."/>
            <person name="Stielow J.B."/>
            <person name="Szollosi G."/>
            <person name="Zifcakova L."/>
            <person name="Stursova M."/>
            <person name="Spatafora J.W."/>
            <person name="Tedersoo L."/>
            <person name="Vaario L.M."/>
            <person name="Yamada A."/>
            <person name="Yan M."/>
            <person name="Wang P."/>
            <person name="Xu J."/>
            <person name="Bruns T."/>
            <person name="Baldrian P."/>
            <person name="Vilgalys R."/>
            <person name="Dunand C."/>
            <person name="Henrissat B."/>
            <person name="Grigoriev I.V."/>
            <person name="Hibbett D."/>
            <person name="Nagy L.G."/>
            <person name="Martin F.M."/>
        </authorList>
    </citation>
    <scope>NUCLEOTIDE SEQUENCE</scope>
    <source>
        <strain evidence="2">UP504</strain>
    </source>
</reference>
<sequence>MRRVPLFAALFLTIEAATNITVPTSLRQCQLVHVNVTGDPPLHLEVVSSSLHNQTLDDLGSLNGTTTSVPWVVDIIGGTRVQFLVKDKTGAQTFSHSIVIKSTKNSTCLFSNPSNEFAKVQPTKVQSSKSLSASTLSRFLGASPTAPVVLPHRPKKAPAWIIPIKPRVTRVSIIDDYEIIEPSLRLPQHAPNWNRTSVAPSIYGGNEDKAHFGSGDDLPEEEQGLVAHDTEAPSKRNTGRPSILTTYRTTIAASDPPKIPRRLFSHSVIQLMAVITEHSYSTAYSDHLISCPIHPTYISSISYSYEQ</sequence>
<dbReference type="AlphaFoldDB" id="A0A9P6AJP1"/>
<keyword evidence="3" id="KW-1185">Reference proteome</keyword>
<organism evidence="2 3">
    <name type="scientific">Hydnum rufescens UP504</name>
    <dbReference type="NCBI Taxonomy" id="1448309"/>
    <lineage>
        <taxon>Eukaryota</taxon>
        <taxon>Fungi</taxon>
        <taxon>Dikarya</taxon>
        <taxon>Basidiomycota</taxon>
        <taxon>Agaricomycotina</taxon>
        <taxon>Agaricomycetes</taxon>
        <taxon>Cantharellales</taxon>
        <taxon>Hydnaceae</taxon>
        <taxon>Hydnum</taxon>
    </lineage>
</organism>
<comment type="caution">
    <text evidence="2">The sequence shown here is derived from an EMBL/GenBank/DDBJ whole genome shotgun (WGS) entry which is preliminary data.</text>
</comment>
<evidence type="ECO:0000256" key="1">
    <source>
        <dbReference type="SAM" id="SignalP"/>
    </source>
</evidence>
<accession>A0A9P6AJP1</accession>
<dbReference type="EMBL" id="MU129123">
    <property type="protein sequence ID" value="KAF9506101.1"/>
    <property type="molecule type" value="Genomic_DNA"/>
</dbReference>
<evidence type="ECO:0000313" key="2">
    <source>
        <dbReference type="EMBL" id="KAF9506101.1"/>
    </source>
</evidence>
<proteinExistence type="predicted"/>
<name>A0A9P6AJP1_9AGAM</name>
<protein>
    <submittedName>
        <fullName evidence="2">Uncharacterized protein</fullName>
    </submittedName>
</protein>
<evidence type="ECO:0000313" key="3">
    <source>
        <dbReference type="Proteomes" id="UP000886523"/>
    </source>
</evidence>
<dbReference type="Proteomes" id="UP000886523">
    <property type="component" value="Unassembled WGS sequence"/>
</dbReference>